<proteinExistence type="predicted"/>
<dbReference type="PANTHER" id="PTHR48051">
    <property type="match status" value="1"/>
</dbReference>
<feature type="compositionally biased region" description="Basic and acidic residues" evidence="3">
    <location>
        <begin position="404"/>
        <end position="437"/>
    </location>
</feature>
<dbReference type="SMART" id="SM00365">
    <property type="entry name" value="LRR_SD22"/>
    <property type="match status" value="3"/>
</dbReference>
<dbReference type="InterPro" id="IPR003591">
    <property type="entry name" value="Leu-rich_rpt_typical-subtyp"/>
</dbReference>
<evidence type="ECO:0000256" key="3">
    <source>
        <dbReference type="SAM" id="MobiDB-lite"/>
    </source>
</evidence>
<dbReference type="InterPro" id="IPR050216">
    <property type="entry name" value="LRR_domain-containing"/>
</dbReference>
<evidence type="ECO:0000256" key="1">
    <source>
        <dbReference type="ARBA" id="ARBA00022614"/>
    </source>
</evidence>
<dbReference type="Gene3D" id="3.80.10.10">
    <property type="entry name" value="Ribonuclease Inhibitor"/>
    <property type="match status" value="1"/>
</dbReference>
<dbReference type="PANTHER" id="PTHR48051:SF1">
    <property type="entry name" value="RAS SUPPRESSOR PROTEIN 1"/>
    <property type="match status" value="1"/>
</dbReference>
<evidence type="ECO:0000259" key="4">
    <source>
        <dbReference type="Pfam" id="PF23598"/>
    </source>
</evidence>
<keyword evidence="1" id="KW-0433">Leucine-rich repeat</keyword>
<dbReference type="InterPro" id="IPR001611">
    <property type="entry name" value="Leu-rich_rpt"/>
</dbReference>
<dbReference type="Proteomes" id="UP001642540">
    <property type="component" value="Unassembled WGS sequence"/>
</dbReference>
<comment type="caution">
    <text evidence="5">The sequence shown here is derived from an EMBL/GenBank/DDBJ whole genome shotgun (WGS) entry which is preliminary data.</text>
</comment>
<feature type="region of interest" description="Disordered" evidence="3">
    <location>
        <begin position="243"/>
        <end position="262"/>
    </location>
</feature>
<dbReference type="SMART" id="SM00369">
    <property type="entry name" value="LRR_TYP"/>
    <property type="match status" value="4"/>
</dbReference>
<reference evidence="5 6" key="1">
    <citation type="submission" date="2024-08" db="EMBL/GenBank/DDBJ databases">
        <authorList>
            <person name="Cucini C."/>
            <person name="Frati F."/>
        </authorList>
    </citation>
    <scope>NUCLEOTIDE SEQUENCE [LARGE SCALE GENOMIC DNA]</scope>
</reference>
<organism evidence="5 6">
    <name type="scientific">Orchesella dallaii</name>
    <dbReference type="NCBI Taxonomy" id="48710"/>
    <lineage>
        <taxon>Eukaryota</taxon>
        <taxon>Metazoa</taxon>
        <taxon>Ecdysozoa</taxon>
        <taxon>Arthropoda</taxon>
        <taxon>Hexapoda</taxon>
        <taxon>Collembola</taxon>
        <taxon>Entomobryomorpha</taxon>
        <taxon>Entomobryoidea</taxon>
        <taxon>Orchesellidae</taxon>
        <taxon>Orchesellinae</taxon>
        <taxon>Orchesella</taxon>
    </lineage>
</organism>
<keyword evidence="2" id="KW-0677">Repeat</keyword>
<evidence type="ECO:0000256" key="2">
    <source>
        <dbReference type="ARBA" id="ARBA00022737"/>
    </source>
</evidence>
<feature type="domain" description="Disease resistance R13L4/SHOC-2-like LRR" evidence="4">
    <location>
        <begin position="40"/>
        <end position="121"/>
    </location>
</feature>
<dbReference type="Pfam" id="PF23598">
    <property type="entry name" value="LRR_14"/>
    <property type="match status" value="1"/>
</dbReference>
<sequence length="593" mass="67220">MILHWNYRNLKEIPPEVLNYGEHIEEIYLKRNCLEKLPGNIGKLCNLTNLYLVGNQLEELPNEIGDLKCLRVLDVSQNYIRKLPNRIGELHLLESVLLTYNQLEELPKCLKSLHRLKQLEVSGNRIYCIPKEIVEGLESLEEFGIDRNPINSIPRNICQLQNLRYFSACRCNLLLLPSLPFHTLIHNRSATRQGAAGTVGCNRNLQFLFDGNPRLNYIPYWVFQLLGSNVECFGCGLEPGESDSTSGTNPLHPHAHSSQQTQTQLQLYTHHSDVNRPKIKLNFKGKRRTLHFDEDLVKLHHCGFNEEVDGTVIVKVVSLLELCLRQVHCLGLLEKTAVKKCGAKPVVEPLIVPQRAGDSLINIRGDLHRIKEIVHRDSKGHCVPTSTSKALVALPSSIEETTAKSEEMLDDSRGPSKSSHVDDGKGCIQKGRNDRNHVSTMPEMRSTTEKETKTNQTETNTVADCPESLEDSLTLMMPKNLSNILMAGPVAKCFECLKPIFTESWPIVFRIPGWIFDEQDRDRMRQRGNQNENAVHAADWDDNNEDGKLSIGSVHFCSPSCITRFRRGTKFSSNLLMNDLRCIVENEIPWIVC</sequence>
<dbReference type="InterPro" id="IPR032675">
    <property type="entry name" value="LRR_dom_sf"/>
</dbReference>
<evidence type="ECO:0000313" key="6">
    <source>
        <dbReference type="Proteomes" id="UP001642540"/>
    </source>
</evidence>
<feature type="region of interest" description="Disordered" evidence="3">
    <location>
        <begin position="404"/>
        <end position="461"/>
    </location>
</feature>
<accession>A0ABP1RXT5</accession>
<protein>
    <recommendedName>
        <fullName evidence="4">Disease resistance R13L4/SHOC-2-like LRR domain-containing protein</fullName>
    </recommendedName>
</protein>
<dbReference type="EMBL" id="CAXLJM020000122">
    <property type="protein sequence ID" value="CAL8138200.1"/>
    <property type="molecule type" value="Genomic_DNA"/>
</dbReference>
<name>A0ABP1RXT5_9HEXA</name>
<gene>
    <name evidence="5" type="ORF">ODALV1_LOCUS27260</name>
</gene>
<dbReference type="PROSITE" id="PS51450">
    <property type="entry name" value="LRR"/>
    <property type="match status" value="1"/>
</dbReference>
<dbReference type="InterPro" id="IPR055414">
    <property type="entry name" value="LRR_R13L4/SHOC2-like"/>
</dbReference>
<keyword evidence="6" id="KW-1185">Reference proteome</keyword>
<evidence type="ECO:0000313" key="5">
    <source>
        <dbReference type="EMBL" id="CAL8138200.1"/>
    </source>
</evidence>
<dbReference type="SUPFAM" id="SSF52058">
    <property type="entry name" value="L domain-like"/>
    <property type="match status" value="1"/>
</dbReference>